<reference evidence="6 7" key="1">
    <citation type="submission" date="2018-07" db="EMBL/GenBank/DDBJ databases">
        <title>Anaerosacharophilus polymeroproducens gen. nov. sp. nov., an anaerobic bacterium isolated from salt field.</title>
        <authorList>
            <person name="Kim W."/>
            <person name="Yang S.-H."/>
            <person name="Oh J."/>
            <person name="Lee J.-H."/>
            <person name="Kwon K.K."/>
        </authorList>
    </citation>
    <scope>NUCLEOTIDE SEQUENCE [LARGE SCALE GENOMIC DNA]</scope>
    <source>
        <strain evidence="6 7">MCWD5</strain>
    </source>
</reference>
<dbReference type="InterPro" id="IPR036388">
    <property type="entry name" value="WH-like_DNA-bd_sf"/>
</dbReference>
<keyword evidence="4" id="KW-0804">Transcription</keyword>
<name>A0A371AVW1_9FIRM</name>
<sequence length="307" mass="35695">MNILHLKYAVEIAKTKSISKAAENLYMGQPNLSRAIRQLEEELGITIFKRTSKGILLTIDGEEFLKYAKCIISQVEEVEELYKRGKKPKQKFTVCVPRTSYISNAFAEFSNHIKTDKSAEIYYKETNPMQTINRVVKGDSNLGIIRYQNIFDKYYRSLFNDKKLVAGIIADFSYVVLMSKEHPLAQNDDIKLSELAAYVEITHADLYVPSLSLADVRKEELSKYSDKHIYVYERGSQFAILEKNPNTFMFTSPEPNDLITKFGLIQKKCRENTRIHRDVLIYRKGYKLTELDNEFITLVCEEKRKYM</sequence>
<dbReference type="InterPro" id="IPR000847">
    <property type="entry name" value="LysR_HTH_N"/>
</dbReference>
<keyword evidence="7" id="KW-1185">Reference proteome</keyword>
<dbReference type="Proteomes" id="UP000255036">
    <property type="component" value="Unassembled WGS sequence"/>
</dbReference>
<gene>
    <name evidence="6" type="ORF">DWV06_08555</name>
</gene>
<dbReference type="PANTHER" id="PTHR30346:SF0">
    <property type="entry name" value="HCA OPERON TRANSCRIPTIONAL ACTIVATOR HCAR"/>
    <property type="match status" value="1"/>
</dbReference>
<dbReference type="RefSeq" id="WP_115481817.1">
    <property type="nucleotide sequence ID" value="NZ_QRCT01000020.1"/>
</dbReference>
<feature type="domain" description="HTH lysR-type" evidence="5">
    <location>
        <begin position="1"/>
        <end position="58"/>
    </location>
</feature>
<dbReference type="Pfam" id="PF00126">
    <property type="entry name" value="HTH_1"/>
    <property type="match status" value="1"/>
</dbReference>
<dbReference type="PRINTS" id="PR00039">
    <property type="entry name" value="HTHLYSR"/>
</dbReference>
<evidence type="ECO:0000256" key="2">
    <source>
        <dbReference type="ARBA" id="ARBA00023015"/>
    </source>
</evidence>
<dbReference type="OrthoDB" id="9803714at2"/>
<evidence type="ECO:0000256" key="1">
    <source>
        <dbReference type="ARBA" id="ARBA00009437"/>
    </source>
</evidence>
<proteinExistence type="inferred from homology"/>
<dbReference type="GO" id="GO:0003700">
    <property type="term" value="F:DNA-binding transcription factor activity"/>
    <property type="evidence" value="ECO:0007669"/>
    <property type="project" value="InterPro"/>
</dbReference>
<evidence type="ECO:0000256" key="3">
    <source>
        <dbReference type="ARBA" id="ARBA00023125"/>
    </source>
</evidence>
<dbReference type="FunFam" id="1.10.10.10:FF:000001">
    <property type="entry name" value="LysR family transcriptional regulator"/>
    <property type="match status" value="1"/>
</dbReference>
<evidence type="ECO:0000313" key="7">
    <source>
        <dbReference type="Proteomes" id="UP000255036"/>
    </source>
</evidence>
<comment type="similarity">
    <text evidence="1">Belongs to the LysR transcriptional regulatory family.</text>
</comment>
<dbReference type="Gene3D" id="1.10.10.10">
    <property type="entry name" value="Winged helix-like DNA-binding domain superfamily/Winged helix DNA-binding domain"/>
    <property type="match status" value="1"/>
</dbReference>
<accession>A0A371AVW1</accession>
<evidence type="ECO:0000313" key="6">
    <source>
        <dbReference type="EMBL" id="RDU23672.1"/>
    </source>
</evidence>
<dbReference type="AlphaFoldDB" id="A0A371AVW1"/>
<dbReference type="PROSITE" id="PS50931">
    <property type="entry name" value="HTH_LYSR"/>
    <property type="match status" value="1"/>
</dbReference>
<comment type="caution">
    <text evidence="6">The sequence shown here is derived from an EMBL/GenBank/DDBJ whole genome shotgun (WGS) entry which is preliminary data.</text>
</comment>
<protein>
    <submittedName>
        <fullName evidence="6">LysR family transcriptional regulator</fullName>
    </submittedName>
</protein>
<keyword evidence="3" id="KW-0238">DNA-binding</keyword>
<evidence type="ECO:0000259" key="5">
    <source>
        <dbReference type="PROSITE" id="PS50931"/>
    </source>
</evidence>
<dbReference type="EMBL" id="QRCT01000020">
    <property type="protein sequence ID" value="RDU23672.1"/>
    <property type="molecule type" value="Genomic_DNA"/>
</dbReference>
<dbReference type="SUPFAM" id="SSF46785">
    <property type="entry name" value="Winged helix' DNA-binding domain"/>
    <property type="match status" value="1"/>
</dbReference>
<dbReference type="InterPro" id="IPR036390">
    <property type="entry name" value="WH_DNA-bd_sf"/>
</dbReference>
<dbReference type="GO" id="GO:0003677">
    <property type="term" value="F:DNA binding"/>
    <property type="evidence" value="ECO:0007669"/>
    <property type="project" value="UniProtKB-KW"/>
</dbReference>
<dbReference type="GO" id="GO:0032993">
    <property type="term" value="C:protein-DNA complex"/>
    <property type="evidence" value="ECO:0007669"/>
    <property type="project" value="TreeGrafter"/>
</dbReference>
<evidence type="ECO:0000256" key="4">
    <source>
        <dbReference type="ARBA" id="ARBA00023163"/>
    </source>
</evidence>
<dbReference type="PANTHER" id="PTHR30346">
    <property type="entry name" value="TRANSCRIPTIONAL DUAL REGULATOR HCAR-RELATED"/>
    <property type="match status" value="1"/>
</dbReference>
<organism evidence="6 7">
    <name type="scientific">Anaerosacchariphilus polymeriproducens</name>
    <dbReference type="NCBI Taxonomy" id="1812858"/>
    <lineage>
        <taxon>Bacteria</taxon>
        <taxon>Bacillati</taxon>
        <taxon>Bacillota</taxon>
        <taxon>Clostridia</taxon>
        <taxon>Lachnospirales</taxon>
        <taxon>Lachnospiraceae</taxon>
        <taxon>Anaerosacchariphilus</taxon>
    </lineage>
</organism>
<keyword evidence="2" id="KW-0805">Transcription regulation</keyword>